<protein>
    <submittedName>
        <fullName evidence="1">Uncharacterized protein</fullName>
    </submittedName>
</protein>
<organism evidence="1 2">
    <name type="scientific">Ancylostoma ceylanicum</name>
    <dbReference type="NCBI Taxonomy" id="53326"/>
    <lineage>
        <taxon>Eukaryota</taxon>
        <taxon>Metazoa</taxon>
        <taxon>Ecdysozoa</taxon>
        <taxon>Nematoda</taxon>
        <taxon>Chromadorea</taxon>
        <taxon>Rhabditida</taxon>
        <taxon>Rhabditina</taxon>
        <taxon>Rhabditomorpha</taxon>
        <taxon>Strongyloidea</taxon>
        <taxon>Ancylostomatidae</taxon>
        <taxon>Ancylostomatinae</taxon>
        <taxon>Ancylostoma</taxon>
    </lineage>
</organism>
<comment type="caution">
    <text evidence="1">The sequence shown here is derived from an EMBL/GenBank/DDBJ whole genome shotgun (WGS) entry which is preliminary data.</text>
</comment>
<accession>A0A016WZT4</accession>
<proteinExistence type="predicted"/>
<dbReference type="EMBL" id="JARK01000039">
    <property type="protein sequence ID" value="EYC45086.1"/>
    <property type="molecule type" value="Genomic_DNA"/>
</dbReference>
<name>A0A016WZT4_9BILA</name>
<keyword evidence="2" id="KW-1185">Reference proteome</keyword>
<gene>
    <name evidence="1" type="primary">Acey_s0439.g1494</name>
    <name evidence="1" type="ORF">Y032_0439g1494</name>
</gene>
<sequence>MAKTPPLVGSKYPLLGAVAGFAPSCTGCPPQQQRQVNTSWPVRSIISTVIHALARKFPPTNWHKPRHEKRI</sequence>
<dbReference type="AlphaFoldDB" id="A0A016WZT4"/>
<reference evidence="2" key="1">
    <citation type="journal article" date="2015" name="Nat. Genet.">
        <title>The genome and transcriptome of the zoonotic hookworm Ancylostoma ceylanicum identify infection-specific gene families.</title>
        <authorList>
            <person name="Schwarz E.M."/>
            <person name="Hu Y."/>
            <person name="Antoshechkin I."/>
            <person name="Miller M.M."/>
            <person name="Sternberg P.W."/>
            <person name="Aroian R.V."/>
        </authorList>
    </citation>
    <scope>NUCLEOTIDE SEQUENCE</scope>
    <source>
        <strain evidence="2">HY135</strain>
    </source>
</reference>
<evidence type="ECO:0000313" key="2">
    <source>
        <dbReference type="Proteomes" id="UP000024635"/>
    </source>
</evidence>
<dbReference type="Proteomes" id="UP000024635">
    <property type="component" value="Unassembled WGS sequence"/>
</dbReference>
<evidence type="ECO:0000313" key="1">
    <source>
        <dbReference type="EMBL" id="EYC45086.1"/>
    </source>
</evidence>